<comment type="caution">
    <text evidence="7">The sequence shown here is derived from an EMBL/GenBank/DDBJ whole genome shotgun (WGS) entry which is preliminary data.</text>
</comment>
<accession>X1M479</accession>
<dbReference type="EMBL" id="BARV01009150">
    <property type="protein sequence ID" value="GAI12891.1"/>
    <property type="molecule type" value="Genomic_DNA"/>
</dbReference>
<sequence>MPYYTPLRYPGGKRRLAPVVMSLLEKNNLKDVQYVEPYAGGASIALILLFEEYASTVHLNDLSRPVYAFWHTVLNHTGDLCRRIKGVDVTIDEWHRQRAVYEKQATAALSDLGFAALFLNRTNHSGVIAGGVIGGKGQAGVWHLDA</sequence>
<dbReference type="Gene3D" id="1.10.1020.10">
    <property type="entry name" value="Adenine-specific Methyltransferase, Domain 2"/>
    <property type="match status" value="1"/>
</dbReference>
<evidence type="ECO:0000256" key="4">
    <source>
        <dbReference type="ARBA" id="ARBA00022679"/>
    </source>
</evidence>
<evidence type="ECO:0000313" key="7">
    <source>
        <dbReference type="EMBL" id="GAI12891.1"/>
    </source>
</evidence>
<dbReference type="PANTHER" id="PTHR30481:SF2">
    <property type="entry name" value="SITE-SPECIFIC DNA-METHYLTRANSFERASE (ADENINE-SPECIFIC)"/>
    <property type="match status" value="1"/>
</dbReference>
<dbReference type="InterPro" id="IPR012327">
    <property type="entry name" value="MeTrfase_D12"/>
</dbReference>
<dbReference type="GO" id="GO:0009007">
    <property type="term" value="F:site-specific DNA-methyltransferase (adenine-specific) activity"/>
    <property type="evidence" value="ECO:0007669"/>
    <property type="project" value="UniProtKB-EC"/>
</dbReference>
<dbReference type="GO" id="GO:1904047">
    <property type="term" value="F:S-adenosyl-L-methionine binding"/>
    <property type="evidence" value="ECO:0007669"/>
    <property type="project" value="TreeGrafter"/>
</dbReference>
<dbReference type="EC" id="2.1.1.72" evidence="2"/>
<proteinExistence type="inferred from homology"/>
<dbReference type="SUPFAM" id="SSF53335">
    <property type="entry name" value="S-adenosyl-L-methionine-dependent methyltransferases"/>
    <property type="match status" value="1"/>
</dbReference>
<dbReference type="Pfam" id="PF02086">
    <property type="entry name" value="MethyltransfD12"/>
    <property type="match status" value="1"/>
</dbReference>
<dbReference type="PRINTS" id="PR00505">
    <property type="entry name" value="D12N6MTFRASE"/>
</dbReference>
<dbReference type="InterPro" id="IPR029063">
    <property type="entry name" value="SAM-dependent_MTases_sf"/>
</dbReference>
<organism evidence="7">
    <name type="scientific">marine sediment metagenome</name>
    <dbReference type="NCBI Taxonomy" id="412755"/>
    <lineage>
        <taxon>unclassified sequences</taxon>
        <taxon>metagenomes</taxon>
        <taxon>ecological metagenomes</taxon>
    </lineage>
</organism>
<dbReference type="AlphaFoldDB" id="X1M479"/>
<reference evidence="7" key="1">
    <citation type="journal article" date="2014" name="Front. Microbiol.">
        <title>High frequency of phylogenetically diverse reductive dehalogenase-homologous genes in deep subseafloor sedimentary metagenomes.</title>
        <authorList>
            <person name="Kawai M."/>
            <person name="Futagami T."/>
            <person name="Toyoda A."/>
            <person name="Takaki Y."/>
            <person name="Nishi S."/>
            <person name="Hori S."/>
            <person name="Arai W."/>
            <person name="Tsubouchi T."/>
            <person name="Morono Y."/>
            <person name="Uchiyama I."/>
            <person name="Ito T."/>
            <person name="Fujiyama A."/>
            <person name="Inagaki F."/>
            <person name="Takami H."/>
        </authorList>
    </citation>
    <scope>NUCLEOTIDE SEQUENCE</scope>
    <source>
        <strain evidence="7">Expedition CK06-06</strain>
    </source>
</reference>
<dbReference type="Gene3D" id="3.40.50.150">
    <property type="entry name" value="Vaccinia Virus protein VP39"/>
    <property type="match status" value="1"/>
</dbReference>
<evidence type="ECO:0000256" key="2">
    <source>
        <dbReference type="ARBA" id="ARBA00011900"/>
    </source>
</evidence>
<protein>
    <recommendedName>
        <fullName evidence="2">site-specific DNA-methyltransferase (adenine-specific)</fullName>
        <ecNumber evidence="2">2.1.1.72</ecNumber>
    </recommendedName>
</protein>
<evidence type="ECO:0000256" key="1">
    <source>
        <dbReference type="ARBA" id="ARBA00006594"/>
    </source>
</evidence>
<keyword evidence="4" id="KW-0808">Transferase</keyword>
<keyword evidence="5" id="KW-0949">S-adenosyl-L-methionine</keyword>
<evidence type="ECO:0000256" key="3">
    <source>
        <dbReference type="ARBA" id="ARBA00022603"/>
    </source>
</evidence>
<dbReference type="GO" id="GO:0032259">
    <property type="term" value="P:methylation"/>
    <property type="evidence" value="ECO:0007669"/>
    <property type="project" value="UniProtKB-KW"/>
</dbReference>
<keyword evidence="3" id="KW-0489">Methyltransferase</keyword>
<dbReference type="GO" id="GO:0006298">
    <property type="term" value="P:mismatch repair"/>
    <property type="evidence" value="ECO:0007669"/>
    <property type="project" value="TreeGrafter"/>
</dbReference>
<feature type="non-terminal residue" evidence="7">
    <location>
        <position position="146"/>
    </location>
</feature>
<comment type="catalytic activity">
    <reaction evidence="6">
        <text>a 2'-deoxyadenosine in DNA + S-adenosyl-L-methionine = an N(6)-methyl-2'-deoxyadenosine in DNA + S-adenosyl-L-homocysteine + H(+)</text>
        <dbReference type="Rhea" id="RHEA:15197"/>
        <dbReference type="Rhea" id="RHEA-COMP:12418"/>
        <dbReference type="Rhea" id="RHEA-COMP:12419"/>
        <dbReference type="ChEBI" id="CHEBI:15378"/>
        <dbReference type="ChEBI" id="CHEBI:57856"/>
        <dbReference type="ChEBI" id="CHEBI:59789"/>
        <dbReference type="ChEBI" id="CHEBI:90615"/>
        <dbReference type="ChEBI" id="CHEBI:90616"/>
        <dbReference type="EC" id="2.1.1.72"/>
    </reaction>
</comment>
<name>X1M479_9ZZZZ</name>
<dbReference type="InterPro" id="IPR023095">
    <property type="entry name" value="Ade_MeTrfase_dom_2"/>
</dbReference>
<evidence type="ECO:0000256" key="6">
    <source>
        <dbReference type="ARBA" id="ARBA00047942"/>
    </source>
</evidence>
<dbReference type="GO" id="GO:0009307">
    <property type="term" value="P:DNA restriction-modification system"/>
    <property type="evidence" value="ECO:0007669"/>
    <property type="project" value="InterPro"/>
</dbReference>
<evidence type="ECO:0000256" key="5">
    <source>
        <dbReference type="ARBA" id="ARBA00022691"/>
    </source>
</evidence>
<comment type="similarity">
    <text evidence="1">Belongs to the N(4)/N(6)-methyltransferase family.</text>
</comment>
<gene>
    <name evidence="7" type="ORF">S06H3_18151</name>
</gene>
<dbReference type="GO" id="GO:0043565">
    <property type="term" value="F:sequence-specific DNA binding"/>
    <property type="evidence" value="ECO:0007669"/>
    <property type="project" value="TreeGrafter"/>
</dbReference>
<dbReference type="PANTHER" id="PTHR30481">
    <property type="entry name" value="DNA ADENINE METHYLASE"/>
    <property type="match status" value="1"/>
</dbReference>